<name>A0A7X5HU55_9FIRM</name>
<dbReference type="FunFam" id="3.30.70.580:FF:000001">
    <property type="entry name" value="tRNA pseudouridine synthase A"/>
    <property type="match status" value="1"/>
</dbReference>
<gene>
    <name evidence="4 9" type="primary">truA</name>
    <name evidence="9" type="ORF">GXN74_02455</name>
</gene>
<evidence type="ECO:0000256" key="1">
    <source>
        <dbReference type="ARBA" id="ARBA00009375"/>
    </source>
</evidence>
<comment type="subunit">
    <text evidence="4">Homodimer.</text>
</comment>
<dbReference type="AlphaFoldDB" id="A0A7X5HU55"/>
<evidence type="ECO:0000313" key="9">
    <source>
        <dbReference type="EMBL" id="NDL66610.1"/>
    </source>
</evidence>
<feature type="binding site" evidence="4 6">
    <location>
        <position position="116"/>
    </location>
    <ligand>
        <name>substrate</name>
    </ligand>
</feature>
<dbReference type="GO" id="GO:0031119">
    <property type="term" value="P:tRNA pseudouridine synthesis"/>
    <property type="evidence" value="ECO:0007669"/>
    <property type="project" value="UniProtKB-UniRule"/>
</dbReference>
<dbReference type="Pfam" id="PF01416">
    <property type="entry name" value="PseudoU_synth_1"/>
    <property type="match status" value="2"/>
</dbReference>
<dbReference type="InterPro" id="IPR001406">
    <property type="entry name" value="PsdUridine_synth_TruA"/>
</dbReference>
<dbReference type="EMBL" id="JAAEEH010000004">
    <property type="protein sequence ID" value="NDL66610.1"/>
    <property type="molecule type" value="Genomic_DNA"/>
</dbReference>
<dbReference type="GO" id="GO:0003723">
    <property type="term" value="F:RNA binding"/>
    <property type="evidence" value="ECO:0007669"/>
    <property type="project" value="InterPro"/>
</dbReference>
<feature type="active site" description="Nucleophile" evidence="4 5">
    <location>
        <position position="58"/>
    </location>
</feature>
<dbReference type="Gene3D" id="3.30.70.660">
    <property type="entry name" value="Pseudouridine synthase I, catalytic domain, C-terminal subdomain"/>
    <property type="match status" value="1"/>
</dbReference>
<evidence type="ECO:0000313" key="10">
    <source>
        <dbReference type="Proteomes" id="UP000461585"/>
    </source>
</evidence>
<comment type="function">
    <text evidence="4">Formation of pseudouridine at positions 38, 39 and 40 in the anticodon stem and loop of transfer RNAs.</text>
</comment>
<evidence type="ECO:0000259" key="8">
    <source>
        <dbReference type="Pfam" id="PF01416"/>
    </source>
</evidence>
<dbReference type="PIRSF" id="PIRSF001430">
    <property type="entry name" value="tRNA_psdUrid_synth"/>
    <property type="match status" value="1"/>
</dbReference>
<feature type="domain" description="Pseudouridine synthase I TruA alpha/beta" evidence="8">
    <location>
        <begin position="11"/>
        <end position="109"/>
    </location>
</feature>
<keyword evidence="10" id="KW-1185">Reference proteome</keyword>
<dbReference type="NCBIfam" id="TIGR00071">
    <property type="entry name" value="hisT_truA"/>
    <property type="match status" value="1"/>
</dbReference>
<dbReference type="EC" id="5.4.99.12" evidence="4"/>
<evidence type="ECO:0000256" key="4">
    <source>
        <dbReference type="HAMAP-Rule" id="MF_00171"/>
    </source>
</evidence>
<reference evidence="9 10" key="1">
    <citation type="submission" date="2020-01" db="EMBL/GenBank/DDBJ databases">
        <title>Anaeroalcalibacter tamaniensis gen. nov., sp. nov., moderately halophilic strictly anaerobic fermenter bacterium from mud volcano of Taman peninsula.</title>
        <authorList>
            <person name="Frolova A."/>
            <person name="Merkel A.Y."/>
            <person name="Slobodkin A.I."/>
        </authorList>
    </citation>
    <scope>NUCLEOTIDE SEQUENCE [LARGE SCALE GENOMIC DNA]</scope>
    <source>
        <strain evidence="9 10">F-3ap</strain>
    </source>
</reference>
<dbReference type="PANTHER" id="PTHR11142">
    <property type="entry name" value="PSEUDOURIDYLATE SYNTHASE"/>
    <property type="match status" value="1"/>
</dbReference>
<keyword evidence="3 4" id="KW-0413">Isomerase</keyword>
<feature type="domain" description="Pseudouridine synthase I TruA alpha/beta" evidence="8">
    <location>
        <begin position="153"/>
        <end position="250"/>
    </location>
</feature>
<comment type="similarity">
    <text evidence="1 4 7">Belongs to the tRNA pseudouridine synthase TruA family.</text>
</comment>
<dbReference type="Proteomes" id="UP000461585">
    <property type="component" value="Unassembled WGS sequence"/>
</dbReference>
<comment type="catalytic activity">
    <reaction evidence="4 7">
        <text>uridine(38/39/40) in tRNA = pseudouridine(38/39/40) in tRNA</text>
        <dbReference type="Rhea" id="RHEA:22376"/>
        <dbReference type="Rhea" id="RHEA-COMP:10085"/>
        <dbReference type="Rhea" id="RHEA-COMP:10087"/>
        <dbReference type="ChEBI" id="CHEBI:65314"/>
        <dbReference type="ChEBI" id="CHEBI:65315"/>
        <dbReference type="EC" id="5.4.99.12"/>
    </reaction>
</comment>
<comment type="caution">
    <text evidence="9">The sequence shown here is derived from an EMBL/GenBank/DDBJ whole genome shotgun (WGS) entry which is preliminary data.</text>
</comment>
<dbReference type="Gene3D" id="3.30.70.580">
    <property type="entry name" value="Pseudouridine synthase I, catalytic domain, N-terminal subdomain"/>
    <property type="match status" value="1"/>
</dbReference>
<proteinExistence type="inferred from homology"/>
<dbReference type="InterPro" id="IPR020094">
    <property type="entry name" value="TruA/RsuA/RluB/E/F_N"/>
</dbReference>
<dbReference type="HAMAP" id="MF_00171">
    <property type="entry name" value="TruA"/>
    <property type="match status" value="1"/>
</dbReference>
<dbReference type="InterPro" id="IPR020095">
    <property type="entry name" value="PsdUridine_synth_TruA_C"/>
</dbReference>
<evidence type="ECO:0000256" key="5">
    <source>
        <dbReference type="PIRSR" id="PIRSR001430-1"/>
    </source>
</evidence>
<evidence type="ECO:0000256" key="2">
    <source>
        <dbReference type="ARBA" id="ARBA00022694"/>
    </source>
</evidence>
<dbReference type="CDD" id="cd02570">
    <property type="entry name" value="PseudoU_synth_EcTruA"/>
    <property type="match status" value="1"/>
</dbReference>
<evidence type="ECO:0000256" key="6">
    <source>
        <dbReference type="PIRSR" id="PIRSR001430-2"/>
    </source>
</evidence>
<keyword evidence="2 4" id="KW-0819">tRNA processing</keyword>
<dbReference type="InterPro" id="IPR020097">
    <property type="entry name" value="PsdUridine_synth_TruA_a/b_dom"/>
</dbReference>
<protein>
    <recommendedName>
        <fullName evidence="4">tRNA pseudouridine synthase A</fullName>
        <ecNumber evidence="4">5.4.99.12</ecNumber>
    </recommendedName>
    <alternativeName>
        <fullName evidence="4">tRNA pseudouridine(38-40) synthase</fullName>
    </alternativeName>
    <alternativeName>
        <fullName evidence="4">tRNA pseudouridylate synthase I</fullName>
    </alternativeName>
    <alternativeName>
        <fullName evidence="4">tRNA-uridine isomerase I</fullName>
    </alternativeName>
</protein>
<dbReference type="PANTHER" id="PTHR11142:SF0">
    <property type="entry name" value="TRNA PSEUDOURIDINE SYNTHASE-LIKE 1"/>
    <property type="match status" value="1"/>
</dbReference>
<dbReference type="SUPFAM" id="SSF55120">
    <property type="entry name" value="Pseudouridine synthase"/>
    <property type="match status" value="1"/>
</dbReference>
<organism evidence="9 10">
    <name type="scientific">Anaerotalea alkaliphila</name>
    <dbReference type="NCBI Taxonomy" id="2662126"/>
    <lineage>
        <taxon>Bacteria</taxon>
        <taxon>Bacillati</taxon>
        <taxon>Bacillota</taxon>
        <taxon>Clostridia</taxon>
        <taxon>Eubacteriales</taxon>
        <taxon>Anaerotalea</taxon>
    </lineage>
</organism>
<dbReference type="InterPro" id="IPR020103">
    <property type="entry name" value="PsdUridine_synth_cat_dom_sf"/>
</dbReference>
<sequence length="250" mass="28171">MEHGARNIKMVVRYEGTRYAGWQRLPHGQEPTVQGKLEDVLSKMTGEDVKVIGSGRTDRGVHAWAQTANFHTRSGKSCGNIRAYLQQYLPEDLAVLSVEEVEADFHARFKAVDKTYRYRIHRAGHPPVFERNFVHHLPGALDLKAMEACVPVLLGTHDFQAFSNKKTKKSTVRTLHAVTFREEGEELWVDMRGDGFLYNMARILAGTLLDAGRGKLGPEEVRALLESGKRNGEIERVPAKGLFLMEVTYP</sequence>
<comment type="caution">
    <text evidence="4">Lacks conserved residue(s) required for the propagation of feature annotation.</text>
</comment>
<evidence type="ECO:0000256" key="7">
    <source>
        <dbReference type="RuleBase" id="RU003792"/>
    </source>
</evidence>
<dbReference type="GO" id="GO:0160147">
    <property type="term" value="F:tRNA pseudouridine(38-40) synthase activity"/>
    <property type="evidence" value="ECO:0007669"/>
    <property type="project" value="UniProtKB-EC"/>
</dbReference>
<accession>A0A7X5HU55</accession>
<evidence type="ECO:0000256" key="3">
    <source>
        <dbReference type="ARBA" id="ARBA00023235"/>
    </source>
</evidence>